<comment type="subunit">
    <text evidence="12">Component of the PAM complex.</text>
</comment>
<evidence type="ECO:0000256" key="5">
    <source>
        <dbReference type="ARBA" id="ARBA00022792"/>
    </source>
</evidence>
<comment type="similarity">
    <text evidence="2 12">Belongs to the PAM17 family.</text>
</comment>
<proteinExistence type="inferred from homology"/>
<evidence type="ECO:0000256" key="4">
    <source>
        <dbReference type="ARBA" id="ARBA00022692"/>
    </source>
</evidence>
<keyword evidence="7" id="KW-0809">Transit peptide</keyword>
<evidence type="ECO:0000256" key="1">
    <source>
        <dbReference type="ARBA" id="ARBA00004448"/>
    </source>
</evidence>
<name>A0A8H6SR25_MYCCL</name>
<comment type="function">
    <text evidence="12">Component of the PAM complex, a complex required for the translocation of transit peptide-containing proteins from the inner membrane into the mitochondrial matrix in an ATP-dependent manner.</text>
</comment>
<comment type="subcellular location">
    <subcellularLocation>
        <location evidence="1 12">Mitochondrion inner membrane</location>
        <topology evidence="1 12">Multi-pass membrane protein</topology>
    </subcellularLocation>
</comment>
<evidence type="ECO:0000256" key="11">
    <source>
        <dbReference type="ARBA" id="ARBA00023136"/>
    </source>
</evidence>
<sequence>MQKFASALRQPLRTVGRAPHSTRFNSTTTASGQPSWSEYFAQRKRRRYFQTVRSDYSNCCNRILGRLGVLWVSASGCYETSYGASAHSPHLCSFSSTHPQGIDPLLFYGGCVILCGGAGWVVGPSVGGSIWRVFHRQSVAQIDALDREFFKHVARNRVDATLQSATNPIPDYYGEKVGSLAQYRQWLRDQNKYRRKAAPLREE</sequence>
<reference evidence="13" key="1">
    <citation type="submission" date="2020-05" db="EMBL/GenBank/DDBJ databases">
        <title>Mycena genomes resolve the evolution of fungal bioluminescence.</title>
        <authorList>
            <person name="Tsai I.J."/>
        </authorList>
    </citation>
    <scope>NUCLEOTIDE SEQUENCE</scope>
    <source>
        <strain evidence="13">110903Hualien_Pintung</strain>
    </source>
</reference>
<gene>
    <name evidence="13" type="ORF">HMN09_00871700</name>
</gene>
<evidence type="ECO:0000256" key="2">
    <source>
        <dbReference type="ARBA" id="ARBA00006837"/>
    </source>
</evidence>
<dbReference type="PANTHER" id="PTHR28021">
    <property type="entry name" value="PRESEQUENCE TRANSLOCATED-ASSOCIATED MOTOR SUBUNIT PAM17, MITOCHONDRIAL"/>
    <property type="match status" value="1"/>
</dbReference>
<dbReference type="PANTHER" id="PTHR28021:SF1">
    <property type="entry name" value="PRESEQUENCE TRANSLOCATED-ASSOCIATED MOTOR SUBUNIT PAM17, MITOCHONDRIAL"/>
    <property type="match status" value="1"/>
</dbReference>
<comment type="caution">
    <text evidence="13">The sequence shown here is derived from an EMBL/GenBank/DDBJ whole genome shotgun (WGS) entry which is preliminary data.</text>
</comment>
<dbReference type="GO" id="GO:0001405">
    <property type="term" value="C:PAM complex, Tim23 associated import motor"/>
    <property type="evidence" value="ECO:0007669"/>
    <property type="project" value="UniProtKB-UniRule"/>
</dbReference>
<dbReference type="OrthoDB" id="5970083at2759"/>
<evidence type="ECO:0000256" key="8">
    <source>
        <dbReference type="ARBA" id="ARBA00022989"/>
    </source>
</evidence>
<keyword evidence="10 12" id="KW-0496">Mitochondrion</keyword>
<evidence type="ECO:0000256" key="3">
    <source>
        <dbReference type="ARBA" id="ARBA00022448"/>
    </source>
</evidence>
<evidence type="ECO:0000313" key="14">
    <source>
        <dbReference type="Proteomes" id="UP000613580"/>
    </source>
</evidence>
<dbReference type="Proteomes" id="UP000613580">
    <property type="component" value="Unassembled WGS sequence"/>
</dbReference>
<evidence type="ECO:0000256" key="12">
    <source>
        <dbReference type="RuleBase" id="RU367146"/>
    </source>
</evidence>
<evidence type="ECO:0000313" key="13">
    <source>
        <dbReference type="EMBL" id="KAF7302380.1"/>
    </source>
</evidence>
<keyword evidence="5 12" id="KW-0999">Mitochondrion inner membrane</keyword>
<keyword evidence="3 12" id="KW-0813">Transport</keyword>
<accession>A0A8H6SR25</accession>
<keyword evidence="8" id="KW-1133">Transmembrane helix</keyword>
<dbReference type="InterPro" id="IPR013875">
    <property type="entry name" value="Pam17"/>
</dbReference>
<evidence type="ECO:0000256" key="9">
    <source>
        <dbReference type="ARBA" id="ARBA00023010"/>
    </source>
</evidence>
<dbReference type="GO" id="GO:0030150">
    <property type="term" value="P:protein import into mitochondrial matrix"/>
    <property type="evidence" value="ECO:0007669"/>
    <property type="project" value="UniProtKB-UniRule"/>
</dbReference>
<dbReference type="EMBL" id="JACAZE010000012">
    <property type="protein sequence ID" value="KAF7302380.1"/>
    <property type="molecule type" value="Genomic_DNA"/>
</dbReference>
<evidence type="ECO:0000256" key="10">
    <source>
        <dbReference type="ARBA" id="ARBA00023128"/>
    </source>
</evidence>
<organism evidence="13 14">
    <name type="scientific">Mycena chlorophos</name>
    <name type="common">Agaric fungus</name>
    <name type="synonym">Agaricus chlorophos</name>
    <dbReference type="NCBI Taxonomy" id="658473"/>
    <lineage>
        <taxon>Eukaryota</taxon>
        <taxon>Fungi</taxon>
        <taxon>Dikarya</taxon>
        <taxon>Basidiomycota</taxon>
        <taxon>Agaricomycotina</taxon>
        <taxon>Agaricomycetes</taxon>
        <taxon>Agaricomycetidae</taxon>
        <taxon>Agaricales</taxon>
        <taxon>Marasmiineae</taxon>
        <taxon>Mycenaceae</taxon>
        <taxon>Mycena</taxon>
    </lineage>
</organism>
<keyword evidence="6 12" id="KW-0653">Protein transport</keyword>
<evidence type="ECO:0000256" key="6">
    <source>
        <dbReference type="ARBA" id="ARBA00022927"/>
    </source>
</evidence>
<dbReference type="AlphaFoldDB" id="A0A8H6SR25"/>
<keyword evidence="14" id="KW-1185">Reference proteome</keyword>
<keyword evidence="9 12" id="KW-0811">Translocation</keyword>
<protein>
    <recommendedName>
        <fullName evidence="12">Presequence translocated-associated motor subunit PAM17</fullName>
    </recommendedName>
</protein>
<evidence type="ECO:0000256" key="7">
    <source>
        <dbReference type="ARBA" id="ARBA00022946"/>
    </source>
</evidence>
<dbReference type="Pfam" id="PF08566">
    <property type="entry name" value="Pam17"/>
    <property type="match status" value="1"/>
</dbReference>
<keyword evidence="11" id="KW-0472">Membrane</keyword>
<keyword evidence="4" id="KW-0812">Transmembrane</keyword>